<keyword evidence="4 6" id="KW-1015">Disulfide bond</keyword>
<evidence type="ECO:0000256" key="4">
    <source>
        <dbReference type="ARBA" id="ARBA00023157"/>
    </source>
</evidence>
<dbReference type="CDD" id="cd00054">
    <property type="entry name" value="EGF_CA"/>
    <property type="match status" value="1"/>
</dbReference>
<dbReference type="PANTHER" id="PTHR14949:SF53">
    <property type="entry name" value="VON WILLEBRAND FACTOR D AND EGF DOMAIN-CONTAINING PROTEIN"/>
    <property type="match status" value="1"/>
</dbReference>
<dbReference type="EMBL" id="JACDTQ010000550">
    <property type="protein sequence ID" value="KAF5927789.1"/>
    <property type="molecule type" value="Genomic_DNA"/>
</dbReference>
<dbReference type="PANTHER" id="PTHR14949">
    <property type="entry name" value="EGF-LIKE-DOMAIN, MULTIPLE 7, 8"/>
    <property type="match status" value="1"/>
</dbReference>
<protein>
    <recommendedName>
        <fullName evidence="11">von Willebrand factor D and EGF domain-containing protein</fullName>
    </recommendedName>
</protein>
<evidence type="ECO:0000256" key="6">
    <source>
        <dbReference type="PROSITE-ProRule" id="PRU00076"/>
    </source>
</evidence>
<evidence type="ECO:0000259" key="7">
    <source>
        <dbReference type="PROSITE" id="PS50026"/>
    </source>
</evidence>
<evidence type="ECO:0000313" key="10">
    <source>
        <dbReference type="Proteomes" id="UP000551758"/>
    </source>
</evidence>
<dbReference type="InterPro" id="IPR001881">
    <property type="entry name" value="EGF-like_Ca-bd_dom"/>
</dbReference>
<dbReference type="PROSITE" id="PS00022">
    <property type="entry name" value="EGF_1"/>
    <property type="match status" value="3"/>
</dbReference>
<dbReference type="Pfam" id="PF00008">
    <property type="entry name" value="EGF"/>
    <property type="match status" value="1"/>
</dbReference>
<dbReference type="Proteomes" id="UP000551758">
    <property type="component" value="Unassembled WGS sequence"/>
</dbReference>
<dbReference type="AlphaFoldDB" id="A0A7J7FIC1"/>
<evidence type="ECO:0000256" key="5">
    <source>
        <dbReference type="ARBA" id="ARBA00023180"/>
    </source>
</evidence>
<dbReference type="SUPFAM" id="SSF57196">
    <property type="entry name" value="EGF/Laminin"/>
    <property type="match status" value="1"/>
</dbReference>
<dbReference type="GO" id="GO:0009986">
    <property type="term" value="C:cell surface"/>
    <property type="evidence" value="ECO:0007669"/>
    <property type="project" value="TreeGrafter"/>
</dbReference>
<feature type="domain" description="EGF-like" evidence="7">
    <location>
        <begin position="283"/>
        <end position="322"/>
    </location>
</feature>
<evidence type="ECO:0000259" key="8">
    <source>
        <dbReference type="PROSITE" id="PS51233"/>
    </source>
</evidence>
<dbReference type="SMART" id="SM00179">
    <property type="entry name" value="EGF_CA"/>
    <property type="match status" value="2"/>
</dbReference>
<evidence type="ECO:0000313" key="9">
    <source>
        <dbReference type="EMBL" id="KAF5927789.1"/>
    </source>
</evidence>
<evidence type="ECO:0000256" key="2">
    <source>
        <dbReference type="ARBA" id="ARBA00022729"/>
    </source>
</evidence>
<evidence type="ECO:0000256" key="3">
    <source>
        <dbReference type="ARBA" id="ARBA00022737"/>
    </source>
</evidence>
<feature type="domain" description="VWFD" evidence="8">
    <location>
        <begin position="1"/>
        <end position="126"/>
    </location>
</feature>
<dbReference type="PROSITE" id="PS01186">
    <property type="entry name" value="EGF_2"/>
    <property type="match status" value="3"/>
</dbReference>
<dbReference type="FunFam" id="2.10.25.10:FF:000595">
    <property type="entry name" value="von Willebrand factor D and EGF domain-containing protein"/>
    <property type="match status" value="1"/>
</dbReference>
<keyword evidence="1 6" id="KW-0245">EGF-like domain</keyword>
<keyword evidence="2" id="KW-0732">Signal</keyword>
<dbReference type="GO" id="GO:0005102">
    <property type="term" value="F:signaling receptor binding"/>
    <property type="evidence" value="ECO:0007669"/>
    <property type="project" value="TreeGrafter"/>
</dbReference>
<dbReference type="Gene3D" id="2.10.25.10">
    <property type="entry name" value="Laminin"/>
    <property type="match status" value="4"/>
</dbReference>
<evidence type="ECO:0008006" key="11">
    <source>
        <dbReference type="Google" id="ProtNLM"/>
    </source>
</evidence>
<dbReference type="PROSITE" id="PS51233">
    <property type="entry name" value="VWFD"/>
    <property type="match status" value="1"/>
</dbReference>
<sequence length="506" mass="55843">MQNYTHVVLTKLKLEVTVFVFCSASIFFPEKPHVQSLAIESREFFAGIKFWFSSGAFIRADLGEWGMSLTIRAPSLDYRNTLGLCGTFDENPENDFHDKNGIKIDQTLNNCAAFINEWRTVDCQLPADVQQSGAMDLMGEKPIVKWQLKENICIIDGLCYIEGDKNPTSPCLICKPKISKFTWSFLESTKVNVFSVTDNQPPVIQIPQDKLQTFYGENFVCQFMALDPEGSDVHFTLNSGPKGANVSSAGLLMWKTESLTRQQVTLRLNDNCNAETRVMIEVTVKSCDCLNGGSCVSDVKFPPGSGAYLCVCLPGFQGGLCEVDVTECQSNPCGLGRCISGFHSYSCDCPPGLKVETQFLNELTTHTVVLTRSNKSITKEEDGKNARQKERHVKPTNRNASAICRHLCGKSRECVAPNICKCKPGYTGSNCQTELCSPPCQHGGTCLTGNLCTCLYGFVGPRCETMVCNRHCENGGERLTPDVCQCKSGWYGPTCSTAKTFDLWSV</sequence>
<reference evidence="9 10" key="1">
    <citation type="journal article" date="2020" name="Mol. Biol. Evol.">
        <title>Interspecific Gene Flow and the Evolution of Specialization in Black and White Rhinoceros.</title>
        <authorList>
            <person name="Moodley Y."/>
            <person name="Westbury M.V."/>
            <person name="Russo I.M."/>
            <person name="Gopalakrishnan S."/>
            <person name="Rakotoarivelo A."/>
            <person name="Olsen R.A."/>
            <person name="Prost S."/>
            <person name="Tunstall T."/>
            <person name="Ryder O.A."/>
            <person name="Dalen L."/>
            <person name="Bruford M.W."/>
        </authorList>
    </citation>
    <scope>NUCLEOTIDE SEQUENCE [LARGE SCALE GENOMIC DNA]</scope>
    <source>
        <strain evidence="9">SBR-YM</strain>
        <tissue evidence="9">Skin</tissue>
    </source>
</reference>
<keyword evidence="10" id="KW-1185">Reference proteome</keyword>
<dbReference type="InterPro" id="IPR001846">
    <property type="entry name" value="VWF_type-D"/>
</dbReference>
<dbReference type="PROSITE" id="PS50026">
    <property type="entry name" value="EGF_3"/>
    <property type="match status" value="2"/>
</dbReference>
<dbReference type="InterPro" id="IPR013032">
    <property type="entry name" value="EGF-like_CS"/>
</dbReference>
<dbReference type="Pfam" id="PF12661">
    <property type="entry name" value="hEGF"/>
    <property type="match status" value="2"/>
</dbReference>
<dbReference type="FunFam" id="2.10.25.10:FF:000499">
    <property type="entry name" value="Predicted protein"/>
    <property type="match status" value="1"/>
</dbReference>
<comment type="caution">
    <text evidence="6">Lacks conserved residue(s) required for the propagation of feature annotation.</text>
</comment>
<feature type="disulfide bond" evidence="6">
    <location>
        <begin position="312"/>
        <end position="321"/>
    </location>
</feature>
<dbReference type="GO" id="GO:0005509">
    <property type="term" value="F:calcium ion binding"/>
    <property type="evidence" value="ECO:0007669"/>
    <property type="project" value="InterPro"/>
</dbReference>
<feature type="disulfide bond" evidence="6">
    <location>
        <begin position="436"/>
        <end position="446"/>
    </location>
</feature>
<organism evidence="9 10">
    <name type="scientific">Diceros bicornis minor</name>
    <name type="common">South-central black rhinoceros</name>
    <dbReference type="NCBI Taxonomy" id="77932"/>
    <lineage>
        <taxon>Eukaryota</taxon>
        <taxon>Metazoa</taxon>
        <taxon>Chordata</taxon>
        <taxon>Craniata</taxon>
        <taxon>Vertebrata</taxon>
        <taxon>Euteleostomi</taxon>
        <taxon>Mammalia</taxon>
        <taxon>Eutheria</taxon>
        <taxon>Laurasiatheria</taxon>
        <taxon>Perissodactyla</taxon>
        <taxon>Rhinocerotidae</taxon>
        <taxon>Diceros</taxon>
    </lineage>
</organism>
<comment type="caution">
    <text evidence="9">The sequence shown here is derived from an EMBL/GenBank/DDBJ whole genome shotgun (WGS) entry which is preliminary data.</text>
</comment>
<evidence type="ECO:0000256" key="1">
    <source>
        <dbReference type="ARBA" id="ARBA00022536"/>
    </source>
</evidence>
<dbReference type="GO" id="GO:0005576">
    <property type="term" value="C:extracellular region"/>
    <property type="evidence" value="ECO:0007669"/>
    <property type="project" value="TreeGrafter"/>
</dbReference>
<name>A0A7J7FIC1_DICBM</name>
<dbReference type="SMART" id="SM00181">
    <property type="entry name" value="EGF"/>
    <property type="match status" value="5"/>
</dbReference>
<feature type="domain" description="EGF-like" evidence="7">
    <location>
        <begin position="432"/>
        <end position="464"/>
    </location>
</feature>
<feature type="disulfide bond" evidence="6">
    <location>
        <begin position="454"/>
        <end position="463"/>
    </location>
</feature>
<keyword evidence="5" id="KW-0325">Glycoprotein</keyword>
<dbReference type="InterPro" id="IPR050969">
    <property type="entry name" value="Dev_Signal_Modulators"/>
</dbReference>
<gene>
    <name evidence="9" type="ORF">HPG69_000695</name>
</gene>
<keyword evidence="3" id="KW-0677">Repeat</keyword>
<dbReference type="InterPro" id="IPR000742">
    <property type="entry name" value="EGF"/>
</dbReference>
<accession>A0A7J7FIC1</accession>
<proteinExistence type="predicted"/>